<evidence type="ECO:0000313" key="3">
    <source>
        <dbReference type="Proteomes" id="UP000289996"/>
    </source>
</evidence>
<dbReference type="EMBL" id="UYIG01000035">
    <property type="protein sequence ID" value="VDG27666.1"/>
    <property type="molecule type" value="Genomic_DNA"/>
</dbReference>
<evidence type="ECO:0000313" key="2">
    <source>
        <dbReference type="EMBL" id="VDG27666.1"/>
    </source>
</evidence>
<keyword evidence="1" id="KW-0732">Signal</keyword>
<organism evidence="2 3">
    <name type="scientific">Lactiplantibacillus mudanjiangensis</name>
    <dbReference type="NCBI Taxonomy" id="1296538"/>
    <lineage>
        <taxon>Bacteria</taxon>
        <taxon>Bacillati</taxon>
        <taxon>Bacillota</taxon>
        <taxon>Bacilli</taxon>
        <taxon>Lactobacillales</taxon>
        <taxon>Lactobacillaceae</taxon>
        <taxon>Lactiplantibacillus</taxon>
    </lineage>
</organism>
<reference evidence="2 3" key="1">
    <citation type="submission" date="2018-11" db="EMBL/GenBank/DDBJ databases">
        <authorList>
            <person name="Wuyts S."/>
        </authorList>
    </citation>
    <scope>NUCLEOTIDE SEQUENCE [LARGE SCALE GENOMIC DNA]</scope>
    <source>
        <strain evidence="2">Lactobacillus mudanjiangensis AMBF249</strain>
    </source>
</reference>
<evidence type="ECO:0000256" key="1">
    <source>
        <dbReference type="SAM" id="SignalP"/>
    </source>
</evidence>
<sequence>MRKLVLSSAVAVMLVGRSGFVMAPTIQAAKKSATVPTKFRHKWFERLENDRNPEFTKMTKHSIVMGHGSYHYTISGSNLSVKKAKGGWYRIGYTGNANPYYKVTKRNIGGEKVTVLLEKASATSSQANVMVTGKRTMTYNESFVNLK</sequence>
<feature type="signal peptide" evidence="1">
    <location>
        <begin position="1"/>
        <end position="23"/>
    </location>
</feature>
<protein>
    <submittedName>
        <fullName evidence="2">Uncharacterized protein</fullName>
    </submittedName>
</protein>
<feature type="chain" id="PRO_5039071059" evidence="1">
    <location>
        <begin position="24"/>
        <end position="147"/>
    </location>
</feature>
<dbReference type="RefSeq" id="WP_130851464.1">
    <property type="nucleotide sequence ID" value="NZ_UYIG01000035.1"/>
</dbReference>
<proteinExistence type="predicted"/>
<dbReference type="OrthoDB" id="2326455at2"/>
<dbReference type="AlphaFoldDB" id="A0A660DX03"/>
<dbReference type="Proteomes" id="UP000289996">
    <property type="component" value="Unassembled WGS sequence"/>
</dbReference>
<name>A0A660DX03_9LACO</name>
<gene>
    <name evidence="2" type="ORF">MUDAN_MDHGFNIF_02507</name>
</gene>
<accession>A0A660DX03</accession>
<keyword evidence="3" id="KW-1185">Reference proteome</keyword>